<name>J3LRK0_ORYBR</name>
<reference evidence="2" key="1">
    <citation type="journal article" date="2013" name="Nat. Commun.">
        <title>Whole-genome sequencing of Oryza brachyantha reveals mechanisms underlying Oryza genome evolution.</title>
        <authorList>
            <person name="Chen J."/>
            <person name="Huang Q."/>
            <person name="Gao D."/>
            <person name="Wang J."/>
            <person name="Lang Y."/>
            <person name="Liu T."/>
            <person name="Li B."/>
            <person name="Bai Z."/>
            <person name="Luis Goicoechea J."/>
            <person name="Liang C."/>
            <person name="Chen C."/>
            <person name="Zhang W."/>
            <person name="Sun S."/>
            <person name="Liao Y."/>
            <person name="Zhang X."/>
            <person name="Yang L."/>
            <person name="Song C."/>
            <person name="Wang M."/>
            <person name="Shi J."/>
            <person name="Liu G."/>
            <person name="Liu J."/>
            <person name="Zhou H."/>
            <person name="Zhou W."/>
            <person name="Yu Q."/>
            <person name="An N."/>
            <person name="Chen Y."/>
            <person name="Cai Q."/>
            <person name="Wang B."/>
            <person name="Liu B."/>
            <person name="Min J."/>
            <person name="Huang Y."/>
            <person name="Wu H."/>
            <person name="Li Z."/>
            <person name="Zhang Y."/>
            <person name="Yin Y."/>
            <person name="Song W."/>
            <person name="Jiang J."/>
            <person name="Jackson S.A."/>
            <person name="Wing R.A."/>
            <person name="Wang J."/>
            <person name="Chen M."/>
        </authorList>
    </citation>
    <scope>NUCLEOTIDE SEQUENCE [LARGE SCALE GENOMIC DNA]</scope>
    <source>
        <strain evidence="2">cv. IRGC 101232</strain>
    </source>
</reference>
<dbReference type="EnsemblPlants" id="OB03G36760.1">
    <property type="protein sequence ID" value="OB03G36760.1"/>
    <property type="gene ID" value="OB03G36760"/>
</dbReference>
<dbReference type="Gramene" id="OB03G36760.1">
    <property type="protein sequence ID" value="OB03G36760.1"/>
    <property type="gene ID" value="OB03G36760"/>
</dbReference>
<accession>J3LRK0</accession>
<dbReference type="eggNOG" id="ENOG502R4DZ">
    <property type="taxonomic scope" value="Eukaryota"/>
</dbReference>
<proteinExistence type="predicted"/>
<organism evidence="2">
    <name type="scientific">Oryza brachyantha</name>
    <name type="common">malo sina</name>
    <dbReference type="NCBI Taxonomy" id="4533"/>
    <lineage>
        <taxon>Eukaryota</taxon>
        <taxon>Viridiplantae</taxon>
        <taxon>Streptophyta</taxon>
        <taxon>Embryophyta</taxon>
        <taxon>Tracheophyta</taxon>
        <taxon>Spermatophyta</taxon>
        <taxon>Magnoliopsida</taxon>
        <taxon>Liliopsida</taxon>
        <taxon>Poales</taxon>
        <taxon>Poaceae</taxon>
        <taxon>BOP clade</taxon>
        <taxon>Oryzoideae</taxon>
        <taxon>Oryzeae</taxon>
        <taxon>Oryzinae</taxon>
        <taxon>Oryza</taxon>
    </lineage>
</organism>
<dbReference type="HOGENOM" id="CLU_162932_0_0_1"/>
<dbReference type="Proteomes" id="UP000006038">
    <property type="component" value="Chromosome 3"/>
</dbReference>
<sequence>MATGKRRGRKSRVASATMRALRGARDLYVRGAKGFGEFIVAANPRAGVGRPTSRAFGVRELNSEQELWELVRATQARTVRWVWARACAAGGGREGGRGGRGRGTGAAWHGTPPLGRIDEDGALV</sequence>
<protein>
    <submittedName>
        <fullName evidence="2">Uncharacterized protein</fullName>
    </submittedName>
</protein>
<evidence type="ECO:0000313" key="3">
    <source>
        <dbReference type="Proteomes" id="UP000006038"/>
    </source>
</evidence>
<evidence type="ECO:0000256" key="1">
    <source>
        <dbReference type="SAM" id="MobiDB-lite"/>
    </source>
</evidence>
<feature type="region of interest" description="Disordered" evidence="1">
    <location>
        <begin position="91"/>
        <end position="113"/>
    </location>
</feature>
<keyword evidence="3" id="KW-1185">Reference proteome</keyword>
<dbReference type="OMA" id="WVWARAC"/>
<evidence type="ECO:0000313" key="2">
    <source>
        <dbReference type="EnsemblPlants" id="OB03G36760.1"/>
    </source>
</evidence>
<dbReference type="AlphaFoldDB" id="J3LRK0"/>
<reference evidence="2" key="2">
    <citation type="submission" date="2013-04" db="UniProtKB">
        <authorList>
            <consortium name="EnsemblPlants"/>
        </authorList>
    </citation>
    <scope>IDENTIFICATION</scope>
</reference>